<dbReference type="InterPro" id="IPR058596">
    <property type="entry name" value="TraC-like_dom"/>
</dbReference>
<accession>A0A1G1V5A9</accession>
<evidence type="ECO:0000313" key="3">
    <source>
        <dbReference type="Proteomes" id="UP000178319"/>
    </source>
</evidence>
<evidence type="ECO:0000259" key="1">
    <source>
        <dbReference type="Pfam" id="PF26593"/>
    </source>
</evidence>
<comment type="caution">
    <text evidence="2">The sequence shown here is derived from an EMBL/GenBank/DDBJ whole genome shotgun (WGS) entry which is preliminary data.</text>
</comment>
<proteinExistence type="predicted"/>
<dbReference type="Proteomes" id="UP000178319">
    <property type="component" value="Unassembled WGS sequence"/>
</dbReference>
<dbReference type="AlphaFoldDB" id="A0A1G1V5A9"/>
<reference evidence="2 3" key="1">
    <citation type="journal article" date="2016" name="Nat. Commun.">
        <title>Thousands of microbial genomes shed light on interconnected biogeochemical processes in an aquifer system.</title>
        <authorList>
            <person name="Anantharaman K."/>
            <person name="Brown C.T."/>
            <person name="Hug L.A."/>
            <person name="Sharon I."/>
            <person name="Castelle C.J."/>
            <person name="Probst A.J."/>
            <person name="Thomas B.C."/>
            <person name="Singh A."/>
            <person name="Wilkins M.J."/>
            <person name="Karaoz U."/>
            <person name="Brodie E.L."/>
            <person name="Williams K.H."/>
            <person name="Hubbard S.S."/>
            <person name="Banfield J.F."/>
        </authorList>
    </citation>
    <scope>NUCLEOTIDE SEQUENCE [LARGE SCALE GENOMIC DNA]</scope>
</reference>
<gene>
    <name evidence="2" type="ORF">A3D26_00335</name>
</gene>
<evidence type="ECO:0000313" key="2">
    <source>
        <dbReference type="EMBL" id="OGY10533.1"/>
    </source>
</evidence>
<organism evidence="2 3">
    <name type="scientific">Candidatus Blackburnbacteria bacterium RIFCSPHIGHO2_02_FULL_44_20</name>
    <dbReference type="NCBI Taxonomy" id="1797516"/>
    <lineage>
        <taxon>Bacteria</taxon>
        <taxon>Candidatus Blackburniibacteriota</taxon>
    </lineage>
</organism>
<feature type="domain" description="TraC-like" evidence="1">
    <location>
        <begin position="27"/>
        <end position="136"/>
    </location>
</feature>
<name>A0A1G1V5A9_9BACT</name>
<dbReference type="Pfam" id="PF26593">
    <property type="entry name" value="TraC-like"/>
    <property type="match status" value="1"/>
</dbReference>
<dbReference type="EMBL" id="MHBZ01000033">
    <property type="protein sequence ID" value="OGY10533.1"/>
    <property type="molecule type" value="Genomic_DNA"/>
</dbReference>
<protein>
    <recommendedName>
        <fullName evidence="1">TraC-like domain-containing protein</fullName>
    </recommendedName>
</protein>
<sequence>MTKILPISAYAQHHIIVSDIVEDIVLTKDGGAALVLRSTALNFSLLSENEQEAVTLAYAALINSLSFPIQILVRSQKKDITRYLNYLDEQEKVQTNQKLKSLMLSYRTFISQTVKKRNVLEKEFYMIIPFSPFELGVTPSNFISTVTSKKTKRLPFSKEYVIKKAKTVLYPKRDHLSRQVGRLGIRVEQLTTEELATLLFKIYNPENVGDVPQTQPTA</sequence>
<dbReference type="STRING" id="1797516.A3D26_00335"/>